<keyword evidence="3" id="KW-1185">Reference proteome</keyword>
<dbReference type="Proteomes" id="UP000026961">
    <property type="component" value="Chromosome 11"/>
</dbReference>
<keyword evidence="1" id="KW-0812">Transmembrane</keyword>
<evidence type="ECO:0000256" key="1">
    <source>
        <dbReference type="SAM" id="Phobius"/>
    </source>
</evidence>
<organism evidence="2">
    <name type="scientific">Oryza glumipatula</name>
    <dbReference type="NCBI Taxonomy" id="40148"/>
    <lineage>
        <taxon>Eukaryota</taxon>
        <taxon>Viridiplantae</taxon>
        <taxon>Streptophyta</taxon>
        <taxon>Embryophyta</taxon>
        <taxon>Tracheophyta</taxon>
        <taxon>Spermatophyta</taxon>
        <taxon>Magnoliopsida</taxon>
        <taxon>Liliopsida</taxon>
        <taxon>Poales</taxon>
        <taxon>Poaceae</taxon>
        <taxon>BOP clade</taxon>
        <taxon>Oryzoideae</taxon>
        <taxon>Oryzeae</taxon>
        <taxon>Oryzinae</taxon>
        <taxon>Oryza</taxon>
    </lineage>
</organism>
<dbReference type="Gramene" id="OGLUM11G17750.1">
    <property type="protein sequence ID" value="OGLUM11G17750.1"/>
    <property type="gene ID" value="OGLUM11G17750"/>
</dbReference>
<keyword evidence="1" id="KW-0472">Membrane</keyword>
<evidence type="ECO:0000313" key="2">
    <source>
        <dbReference type="EnsemblPlants" id="OGLUM11G17750.1"/>
    </source>
</evidence>
<feature type="transmembrane region" description="Helical" evidence="1">
    <location>
        <begin position="92"/>
        <end position="116"/>
    </location>
</feature>
<reference evidence="2" key="2">
    <citation type="submission" date="2018-05" db="EMBL/GenBank/DDBJ databases">
        <title>OgluRS3 (Oryza glumaepatula Reference Sequence Version 3).</title>
        <authorList>
            <person name="Zhang J."/>
            <person name="Kudrna D."/>
            <person name="Lee S."/>
            <person name="Talag J."/>
            <person name="Welchert J."/>
            <person name="Wing R.A."/>
        </authorList>
    </citation>
    <scope>NUCLEOTIDE SEQUENCE [LARGE SCALE GENOMIC DNA]</scope>
</reference>
<proteinExistence type="predicted"/>
<accession>A0A0E0BKP3</accession>
<dbReference type="AlphaFoldDB" id="A0A0E0BKP3"/>
<protein>
    <submittedName>
        <fullName evidence="2">Uncharacterized protein</fullName>
    </submittedName>
</protein>
<sequence>MELITACALLLIAVHIAIVISCPEPLAAVALVDVPLLYLCRYLLIIRRGVIIVSGAGGGGRLRRFRLGAAMAIIYMAMSTLFFLRIAPLTPWWGALAAWVMILLIVEAIFAFFFPYRCLLQRNRRRCPE</sequence>
<feature type="transmembrane region" description="Helical" evidence="1">
    <location>
        <begin position="65"/>
        <end position="86"/>
    </location>
</feature>
<dbReference type="HOGENOM" id="CLU_1974041_0_0_1"/>
<dbReference type="EnsemblPlants" id="OGLUM11G17750.1">
    <property type="protein sequence ID" value="OGLUM11G17750.1"/>
    <property type="gene ID" value="OGLUM11G17750"/>
</dbReference>
<keyword evidence="1" id="KW-1133">Transmembrane helix</keyword>
<name>A0A0E0BKP3_9ORYZ</name>
<evidence type="ECO:0000313" key="3">
    <source>
        <dbReference type="Proteomes" id="UP000026961"/>
    </source>
</evidence>
<reference evidence="2" key="1">
    <citation type="submission" date="2015-04" db="UniProtKB">
        <authorList>
            <consortium name="EnsemblPlants"/>
        </authorList>
    </citation>
    <scope>IDENTIFICATION</scope>
</reference>